<keyword evidence="2" id="KW-1185">Reference proteome</keyword>
<evidence type="ECO:0000313" key="2">
    <source>
        <dbReference type="Proteomes" id="UP000295075"/>
    </source>
</evidence>
<gene>
    <name evidence="1" type="ORF">E1261_19480</name>
</gene>
<comment type="caution">
    <text evidence="1">The sequence shown here is derived from an EMBL/GenBank/DDBJ whole genome shotgun (WGS) entry which is preliminary data.</text>
</comment>
<organism evidence="1 2">
    <name type="scientific">Kribbella albertanoniae</name>
    <dbReference type="NCBI Taxonomy" id="1266829"/>
    <lineage>
        <taxon>Bacteria</taxon>
        <taxon>Bacillati</taxon>
        <taxon>Actinomycetota</taxon>
        <taxon>Actinomycetes</taxon>
        <taxon>Propionibacteriales</taxon>
        <taxon>Kribbellaceae</taxon>
        <taxon>Kribbella</taxon>
    </lineage>
</organism>
<dbReference type="AlphaFoldDB" id="A0A4V2XR07"/>
<reference evidence="1 2" key="1">
    <citation type="submission" date="2019-03" db="EMBL/GenBank/DDBJ databases">
        <title>Draft genome sequences of novel Actinobacteria.</title>
        <authorList>
            <person name="Sahin N."/>
            <person name="Ay H."/>
            <person name="Saygin H."/>
        </authorList>
    </citation>
    <scope>NUCLEOTIDE SEQUENCE [LARGE SCALE GENOMIC DNA]</scope>
    <source>
        <strain evidence="1 2">JCM 30547</strain>
    </source>
</reference>
<dbReference type="RefSeq" id="WP_132408376.1">
    <property type="nucleotide sequence ID" value="NZ_SMKA01000084.1"/>
</dbReference>
<proteinExistence type="predicted"/>
<sequence length="80" mass="8425">MKPSVEAWAAELVTRLTAMRPAAPADKLTWVDSLLKVYRLVASSAGAARIGNEAAASNFPAAGTGLARYCKVDPALLQPR</sequence>
<evidence type="ECO:0000313" key="1">
    <source>
        <dbReference type="EMBL" id="TDC28115.1"/>
    </source>
</evidence>
<dbReference type="EMBL" id="SMKA01000084">
    <property type="protein sequence ID" value="TDC28115.1"/>
    <property type="molecule type" value="Genomic_DNA"/>
</dbReference>
<protein>
    <submittedName>
        <fullName evidence="1">Uncharacterized protein</fullName>
    </submittedName>
</protein>
<name>A0A4V2XR07_9ACTN</name>
<dbReference type="Proteomes" id="UP000295075">
    <property type="component" value="Unassembled WGS sequence"/>
</dbReference>
<accession>A0A4V2XR07</accession>